<accession>A0A285P4B7</accession>
<dbReference type="Proteomes" id="UP000218627">
    <property type="component" value="Unassembled WGS sequence"/>
</dbReference>
<organism evidence="1 2">
    <name type="scientific">Hydrogenobacter hydrogenophilus</name>
    <dbReference type="NCBI Taxonomy" id="35835"/>
    <lineage>
        <taxon>Bacteria</taxon>
        <taxon>Pseudomonadati</taxon>
        <taxon>Aquificota</taxon>
        <taxon>Aquificia</taxon>
        <taxon>Aquificales</taxon>
        <taxon>Aquificaceae</taxon>
        <taxon>Hydrogenobacter</taxon>
    </lineage>
</organism>
<reference evidence="2" key="1">
    <citation type="submission" date="2017-09" db="EMBL/GenBank/DDBJ databases">
        <authorList>
            <person name="Varghese N."/>
            <person name="Submissions S."/>
        </authorList>
    </citation>
    <scope>NUCLEOTIDE SEQUENCE [LARGE SCALE GENOMIC DNA]</scope>
    <source>
        <strain evidence="2">DSM 2913</strain>
    </source>
</reference>
<evidence type="ECO:0000313" key="2">
    <source>
        <dbReference type="Proteomes" id="UP000218627"/>
    </source>
</evidence>
<evidence type="ECO:0000313" key="1">
    <source>
        <dbReference type="EMBL" id="SNZ16003.1"/>
    </source>
</evidence>
<gene>
    <name evidence="1" type="ORF">SAMN06265353_1496</name>
</gene>
<dbReference type="EMBL" id="OBEN01000010">
    <property type="protein sequence ID" value="SNZ16003.1"/>
    <property type="molecule type" value="Genomic_DNA"/>
</dbReference>
<dbReference type="RefSeq" id="WP_096602965.1">
    <property type="nucleotide sequence ID" value="NZ_OBEN01000010.1"/>
</dbReference>
<sequence length="181" mass="22189">MSYYKMLRDTILSLKEVFYLSPREIWFLSFLEEAGYPLEVVKEGIKEFYLSLPPEKRHKTPLFFSFGKINQLNHQLALRKGREVKIDWKRRYMENLEKIKLYIKKEDIPQEPQNEREAEEKLKHLENLLVKRLWENLSEEEKTKIIRKYSPWRKNEEIFKLMIKHEVLKLYNIKPLSLYVL</sequence>
<dbReference type="OrthoDB" id="14317at2"/>
<proteinExistence type="predicted"/>
<keyword evidence="2" id="KW-1185">Reference proteome</keyword>
<name>A0A285P4B7_9AQUI</name>
<protein>
    <submittedName>
        <fullName evidence="1">Uncharacterized protein</fullName>
    </submittedName>
</protein>
<dbReference type="AlphaFoldDB" id="A0A285P4B7"/>